<protein>
    <recommendedName>
        <fullName evidence="3">Antitoxin</fullName>
    </recommendedName>
</protein>
<name>A0ABX6C0W7_9CHLR</name>
<evidence type="ECO:0008006" key="3">
    <source>
        <dbReference type="Google" id="ProtNLM"/>
    </source>
</evidence>
<reference evidence="1 2" key="1">
    <citation type="submission" date="2019-08" db="EMBL/GenBank/DDBJ databases">
        <authorList>
            <person name="Toschakov S.V."/>
        </authorList>
    </citation>
    <scope>NUCLEOTIDE SEQUENCE [LARGE SCALE GENOMIC DNA]</scope>
    <source>
        <strain evidence="1 2">3753O</strain>
    </source>
</reference>
<accession>A0ABX6C0W7</accession>
<keyword evidence="2" id="KW-1185">Reference proteome</keyword>
<dbReference type="EMBL" id="CP042829">
    <property type="protein sequence ID" value="QFG02927.1"/>
    <property type="molecule type" value="Genomic_DNA"/>
</dbReference>
<organism evidence="1 2">
    <name type="scientific">Tepidiforma bonchosmolovskayae</name>
    <dbReference type="NCBI Taxonomy" id="2601677"/>
    <lineage>
        <taxon>Bacteria</taxon>
        <taxon>Bacillati</taxon>
        <taxon>Chloroflexota</taxon>
        <taxon>Tepidiformia</taxon>
        <taxon>Tepidiformales</taxon>
        <taxon>Tepidiformaceae</taxon>
        <taxon>Tepidiforma</taxon>
    </lineage>
</organism>
<sequence>METPEAFDIEREKLAYRGDLFDAALAAGAPIRVTDRGVVVARMAPLAPGATRSCVRAVMADADAIRQRVGRGDRPVKALIEEGRRF</sequence>
<dbReference type="RefSeq" id="WP_158066846.1">
    <property type="nucleotide sequence ID" value="NZ_CP042829.1"/>
</dbReference>
<proteinExistence type="predicted"/>
<gene>
    <name evidence="1" type="ORF">Tbon_06350</name>
</gene>
<evidence type="ECO:0000313" key="2">
    <source>
        <dbReference type="Proteomes" id="UP000326331"/>
    </source>
</evidence>
<evidence type="ECO:0000313" key="1">
    <source>
        <dbReference type="EMBL" id="QFG02927.1"/>
    </source>
</evidence>
<reference evidence="1 2" key="2">
    <citation type="submission" date="2019-10" db="EMBL/GenBank/DDBJ databases">
        <title>Thermopilla bonchosmolovskayae gen. nov., sp. nov., a moderately thermophilic Chloroflexi bacterium from a Chukotka hot spring (Arctic, Russia), representing a novel classis Thermopillaia, which include previously uncultivated lineage OLB14.</title>
        <authorList>
            <person name="Kochetkova T.V."/>
            <person name="Zayulina K.S."/>
            <person name="Zhigarkov V.S."/>
            <person name="Minaev N.V."/>
            <person name="Novikov A."/>
            <person name="Toshchakov S.V."/>
            <person name="Elcheninov A.G."/>
            <person name="Kublanov I.V."/>
        </authorList>
    </citation>
    <scope>NUCLEOTIDE SEQUENCE [LARGE SCALE GENOMIC DNA]</scope>
    <source>
        <strain evidence="1 2">3753O</strain>
    </source>
</reference>
<dbReference type="Proteomes" id="UP000326331">
    <property type="component" value="Chromosome"/>
</dbReference>